<dbReference type="EMBL" id="CM009301">
    <property type="protein sequence ID" value="PNT09150.1"/>
    <property type="molecule type" value="Genomic_DNA"/>
</dbReference>
<evidence type="ECO:0000313" key="3">
    <source>
        <dbReference type="Proteomes" id="UP000006729"/>
    </source>
</evidence>
<dbReference type="PANTHER" id="PTHR33231:SF1">
    <property type="entry name" value="30S RIBOSOMAL PROTEIN"/>
    <property type="match status" value="1"/>
</dbReference>
<name>A0A2K1Y7Y9_POPTR</name>
<gene>
    <name evidence="2" type="ORF">POPTR_012G028200</name>
</gene>
<dbReference type="GO" id="GO:0022627">
    <property type="term" value="C:cytosolic small ribosomal subunit"/>
    <property type="evidence" value="ECO:0000318"/>
    <property type="project" value="GO_Central"/>
</dbReference>
<dbReference type="InterPro" id="IPR050574">
    <property type="entry name" value="HPF/YfiA_ribosome-assoc"/>
</dbReference>
<dbReference type="PANTHER" id="PTHR33231">
    <property type="entry name" value="30S RIBOSOMAL PROTEIN"/>
    <property type="match status" value="1"/>
</dbReference>
<evidence type="ECO:0000256" key="1">
    <source>
        <dbReference type="SAM" id="MobiDB-lite"/>
    </source>
</evidence>
<dbReference type="GO" id="GO:0045900">
    <property type="term" value="P:negative regulation of translational elongation"/>
    <property type="evidence" value="ECO:0000318"/>
    <property type="project" value="GO_Central"/>
</dbReference>
<proteinExistence type="predicted"/>
<keyword evidence="3" id="KW-1185">Reference proteome</keyword>
<dbReference type="STRING" id="3694.A0A2K1Y7Y9"/>
<sequence length="112" mass="12878">MGKGPRIRKEDAEKSKQVLIWCRQLFNKLRKIKDKESDHGSQCMSQEVENDADTVSQRKDDDNLDEAVHTKYFDMPPLTVHEAIVRLGNMDHAMPSMVSGMLKGQDTEFEIK</sequence>
<dbReference type="Proteomes" id="UP000006729">
    <property type="component" value="Chromosome 12"/>
</dbReference>
<feature type="region of interest" description="Disordered" evidence="1">
    <location>
        <begin position="33"/>
        <end position="63"/>
    </location>
</feature>
<evidence type="ECO:0000313" key="2">
    <source>
        <dbReference type="EMBL" id="PNT09150.1"/>
    </source>
</evidence>
<dbReference type="InParanoid" id="A0A2K1Y7Y9"/>
<protein>
    <submittedName>
        <fullName evidence="2">Uncharacterized protein</fullName>
    </submittedName>
</protein>
<dbReference type="AlphaFoldDB" id="A0A2K1Y7Y9"/>
<dbReference type="GO" id="GO:0043024">
    <property type="term" value="F:ribosomal small subunit binding"/>
    <property type="evidence" value="ECO:0000318"/>
    <property type="project" value="GO_Central"/>
</dbReference>
<reference evidence="2 3" key="1">
    <citation type="journal article" date="2006" name="Science">
        <title>The genome of black cottonwood, Populus trichocarpa (Torr. &amp; Gray).</title>
        <authorList>
            <person name="Tuskan G.A."/>
            <person name="Difazio S."/>
            <person name="Jansson S."/>
            <person name="Bohlmann J."/>
            <person name="Grigoriev I."/>
            <person name="Hellsten U."/>
            <person name="Putnam N."/>
            <person name="Ralph S."/>
            <person name="Rombauts S."/>
            <person name="Salamov A."/>
            <person name="Schein J."/>
            <person name="Sterck L."/>
            <person name="Aerts A."/>
            <person name="Bhalerao R.R."/>
            <person name="Bhalerao R.P."/>
            <person name="Blaudez D."/>
            <person name="Boerjan W."/>
            <person name="Brun A."/>
            <person name="Brunner A."/>
            <person name="Busov V."/>
            <person name="Campbell M."/>
            <person name="Carlson J."/>
            <person name="Chalot M."/>
            <person name="Chapman J."/>
            <person name="Chen G.L."/>
            <person name="Cooper D."/>
            <person name="Coutinho P.M."/>
            <person name="Couturier J."/>
            <person name="Covert S."/>
            <person name="Cronk Q."/>
            <person name="Cunningham R."/>
            <person name="Davis J."/>
            <person name="Degroeve S."/>
            <person name="Dejardin A."/>
            <person name="Depamphilis C."/>
            <person name="Detter J."/>
            <person name="Dirks B."/>
            <person name="Dubchak I."/>
            <person name="Duplessis S."/>
            <person name="Ehlting J."/>
            <person name="Ellis B."/>
            <person name="Gendler K."/>
            <person name="Goodstein D."/>
            <person name="Gribskov M."/>
            <person name="Grimwood J."/>
            <person name="Groover A."/>
            <person name="Gunter L."/>
            <person name="Hamberger B."/>
            <person name="Heinze B."/>
            <person name="Helariutta Y."/>
            <person name="Henrissat B."/>
            <person name="Holligan D."/>
            <person name="Holt R."/>
            <person name="Huang W."/>
            <person name="Islam-Faridi N."/>
            <person name="Jones S."/>
            <person name="Jones-Rhoades M."/>
            <person name="Jorgensen R."/>
            <person name="Joshi C."/>
            <person name="Kangasjarvi J."/>
            <person name="Karlsson J."/>
            <person name="Kelleher C."/>
            <person name="Kirkpatrick R."/>
            <person name="Kirst M."/>
            <person name="Kohler A."/>
            <person name="Kalluri U."/>
            <person name="Larimer F."/>
            <person name="Leebens-Mack J."/>
            <person name="Leple J.C."/>
            <person name="Locascio P."/>
            <person name="Lou Y."/>
            <person name="Lucas S."/>
            <person name="Martin F."/>
            <person name="Montanini B."/>
            <person name="Napoli C."/>
            <person name="Nelson D.R."/>
            <person name="Nelson C."/>
            <person name="Nieminen K."/>
            <person name="Nilsson O."/>
            <person name="Pereda V."/>
            <person name="Peter G."/>
            <person name="Philippe R."/>
            <person name="Pilate G."/>
            <person name="Poliakov A."/>
            <person name="Razumovskaya J."/>
            <person name="Richardson P."/>
            <person name="Rinaldi C."/>
            <person name="Ritland K."/>
            <person name="Rouze P."/>
            <person name="Ryaboy D."/>
            <person name="Schmutz J."/>
            <person name="Schrader J."/>
            <person name="Segerman B."/>
            <person name="Shin H."/>
            <person name="Siddiqui A."/>
            <person name="Sterky F."/>
            <person name="Terry A."/>
            <person name="Tsai C.J."/>
            <person name="Uberbacher E."/>
            <person name="Unneberg P."/>
            <person name="Vahala J."/>
            <person name="Wall K."/>
            <person name="Wessler S."/>
            <person name="Yang G."/>
            <person name="Yin T."/>
            <person name="Douglas C."/>
            <person name="Marra M."/>
            <person name="Sandberg G."/>
            <person name="Van de Peer Y."/>
            <person name="Rokhsar D."/>
        </authorList>
    </citation>
    <scope>NUCLEOTIDE SEQUENCE [LARGE SCALE GENOMIC DNA]</scope>
    <source>
        <strain evidence="3">cv. Nisqually</strain>
    </source>
</reference>
<accession>A0A2K1Y7Y9</accession>
<organism evidence="2 3">
    <name type="scientific">Populus trichocarpa</name>
    <name type="common">Western balsam poplar</name>
    <name type="synonym">Populus balsamifera subsp. trichocarpa</name>
    <dbReference type="NCBI Taxonomy" id="3694"/>
    <lineage>
        <taxon>Eukaryota</taxon>
        <taxon>Viridiplantae</taxon>
        <taxon>Streptophyta</taxon>
        <taxon>Embryophyta</taxon>
        <taxon>Tracheophyta</taxon>
        <taxon>Spermatophyta</taxon>
        <taxon>Magnoliopsida</taxon>
        <taxon>eudicotyledons</taxon>
        <taxon>Gunneridae</taxon>
        <taxon>Pentapetalae</taxon>
        <taxon>rosids</taxon>
        <taxon>fabids</taxon>
        <taxon>Malpighiales</taxon>
        <taxon>Salicaceae</taxon>
        <taxon>Saliceae</taxon>
        <taxon>Populus</taxon>
    </lineage>
</organism>